<evidence type="ECO:0000313" key="1">
    <source>
        <dbReference type="EMBL" id="GIY23188.1"/>
    </source>
</evidence>
<proteinExistence type="predicted"/>
<accession>A0AAV4RMM5</accession>
<dbReference type="AlphaFoldDB" id="A0AAV4RMM5"/>
<gene>
    <name evidence="1" type="ORF">CDAR_56191</name>
</gene>
<reference evidence="1 2" key="1">
    <citation type="submission" date="2021-06" db="EMBL/GenBank/DDBJ databases">
        <title>Caerostris darwini draft genome.</title>
        <authorList>
            <person name="Kono N."/>
            <person name="Arakawa K."/>
        </authorList>
    </citation>
    <scope>NUCLEOTIDE SEQUENCE [LARGE SCALE GENOMIC DNA]</scope>
</reference>
<evidence type="ECO:0000313" key="2">
    <source>
        <dbReference type="Proteomes" id="UP001054837"/>
    </source>
</evidence>
<keyword evidence="2" id="KW-1185">Reference proteome</keyword>
<name>A0AAV4RMM5_9ARAC</name>
<sequence>MPRKRSLLSLEIMQNRDKFPWLYILRILFRARRQINPFGFTVIPRMFGCSFDPSVFRFVKPRQCLSQAFGRTAKWHIEKVIKRNYAGFTK</sequence>
<protein>
    <submittedName>
        <fullName evidence="1">Uncharacterized protein</fullName>
    </submittedName>
</protein>
<comment type="caution">
    <text evidence="1">The sequence shown here is derived from an EMBL/GenBank/DDBJ whole genome shotgun (WGS) entry which is preliminary data.</text>
</comment>
<dbReference type="Proteomes" id="UP001054837">
    <property type="component" value="Unassembled WGS sequence"/>
</dbReference>
<organism evidence="1 2">
    <name type="scientific">Caerostris darwini</name>
    <dbReference type="NCBI Taxonomy" id="1538125"/>
    <lineage>
        <taxon>Eukaryota</taxon>
        <taxon>Metazoa</taxon>
        <taxon>Ecdysozoa</taxon>
        <taxon>Arthropoda</taxon>
        <taxon>Chelicerata</taxon>
        <taxon>Arachnida</taxon>
        <taxon>Araneae</taxon>
        <taxon>Araneomorphae</taxon>
        <taxon>Entelegynae</taxon>
        <taxon>Araneoidea</taxon>
        <taxon>Araneidae</taxon>
        <taxon>Caerostris</taxon>
    </lineage>
</organism>
<dbReference type="EMBL" id="BPLQ01006518">
    <property type="protein sequence ID" value="GIY23188.1"/>
    <property type="molecule type" value="Genomic_DNA"/>
</dbReference>